<dbReference type="PANTHER" id="PTHR46082:SF6">
    <property type="entry name" value="AAA+ ATPASE DOMAIN-CONTAINING PROTEIN-RELATED"/>
    <property type="match status" value="1"/>
</dbReference>
<dbReference type="InterPro" id="IPR002182">
    <property type="entry name" value="NB-ARC"/>
</dbReference>
<gene>
    <name evidence="2" type="ORF">H4W80_002686</name>
</gene>
<comment type="caution">
    <text evidence="2">The sequence shown here is derived from an EMBL/GenBank/DDBJ whole genome shotgun (WGS) entry which is preliminary data.</text>
</comment>
<dbReference type="PANTHER" id="PTHR46082">
    <property type="entry name" value="ATP/GTP-BINDING PROTEIN-RELATED"/>
    <property type="match status" value="1"/>
</dbReference>
<dbReference type="Pfam" id="PF00931">
    <property type="entry name" value="NB-ARC"/>
    <property type="match status" value="1"/>
</dbReference>
<dbReference type="Proteomes" id="UP000633509">
    <property type="component" value="Unassembled WGS sequence"/>
</dbReference>
<keyword evidence="3" id="KW-1185">Reference proteome</keyword>
<evidence type="ECO:0000313" key="3">
    <source>
        <dbReference type="Proteomes" id="UP000633509"/>
    </source>
</evidence>
<organism evidence="2 3">
    <name type="scientific">Nonomuraea angiospora</name>
    <dbReference type="NCBI Taxonomy" id="46172"/>
    <lineage>
        <taxon>Bacteria</taxon>
        <taxon>Bacillati</taxon>
        <taxon>Actinomycetota</taxon>
        <taxon>Actinomycetes</taxon>
        <taxon>Streptosporangiales</taxon>
        <taxon>Streptosporangiaceae</taxon>
        <taxon>Nonomuraea</taxon>
    </lineage>
</organism>
<sequence>MTAPPAAADSPNRRSHVQLDATVSGQGRVYQAGGDQIVNQTVLPEAALRPVSERAAPSATVNVPGHRQVFVGRGDELAALEAALGGSGPVVVAAVHGLGGIGKSTLAAHFAVTQTGACNPVWWITADSATGMQAGLAALALALQPELAAALPLEALAERATGWLAAHEGWLLILDNVTDPADVAPLLGRTLAGRVLVTSRLGQGWHHLGARVLRLDVLEEAEALELLTRIATPRQHAPAPGTQMPEALDGAIELVRELGYLPLAIEQAAAYLHQARLTPRAYLNLLTEYPAVMYDQAAEGNDAERTIARVWRLTVDRLTHTPLAGDLLRILAWYGAEPIPRSVLDGLADPPQLQQALGALAAYSMITLDDAVITVHRLVQAVARTPDPDDPHRQATDIDTARTRAIRLLDQARPHEYEIPASWPQWRTLLPHIDAVFERMSPETDAIDADDLLRNTGLFLESQGAIGRALIYLERCMTLVQRVYDLDHPAVLVTRASLAYAYDAAGDLGRAIPLMEHNLAEEERILGPEHPNTLASRSNLAGAYEAAGDLARAIPLYEATLADCERVLGADHPRTLTSRSNLACAYEAAGDLARAIPLYEATLSDFERVLGADHPHTLTCRNNLAYAYETAGDLGRAIPLFEATLAERERVLGPDHPSTLTSRNNLACAYRAAGDLSRAIPLYEATVSDCERVLGLHHPTTQVVQENLKAAIRRTQSGQRGRVDG</sequence>
<dbReference type="InterPro" id="IPR011990">
    <property type="entry name" value="TPR-like_helical_dom_sf"/>
</dbReference>
<accession>A0ABR9LVZ4</accession>
<dbReference type="EMBL" id="JADBEK010000001">
    <property type="protein sequence ID" value="MBE1584428.1"/>
    <property type="molecule type" value="Genomic_DNA"/>
</dbReference>
<dbReference type="PRINTS" id="PR00364">
    <property type="entry name" value="DISEASERSIST"/>
</dbReference>
<dbReference type="SUPFAM" id="SSF48452">
    <property type="entry name" value="TPR-like"/>
    <property type="match status" value="2"/>
</dbReference>
<dbReference type="RefSeq" id="WP_192785355.1">
    <property type="nucleotide sequence ID" value="NZ_JADBEK010000001.1"/>
</dbReference>
<reference evidence="2 3" key="1">
    <citation type="submission" date="2020-10" db="EMBL/GenBank/DDBJ databases">
        <title>Sequencing the genomes of 1000 actinobacteria strains.</title>
        <authorList>
            <person name="Klenk H.-P."/>
        </authorList>
    </citation>
    <scope>NUCLEOTIDE SEQUENCE [LARGE SCALE GENOMIC DNA]</scope>
    <source>
        <strain evidence="2 3">DSM 43173</strain>
    </source>
</reference>
<dbReference type="Pfam" id="PF13424">
    <property type="entry name" value="TPR_12"/>
    <property type="match status" value="2"/>
</dbReference>
<proteinExistence type="predicted"/>
<evidence type="ECO:0000259" key="1">
    <source>
        <dbReference type="Pfam" id="PF00931"/>
    </source>
</evidence>
<feature type="domain" description="NB-ARC" evidence="1">
    <location>
        <begin position="90"/>
        <end position="235"/>
    </location>
</feature>
<dbReference type="InterPro" id="IPR053137">
    <property type="entry name" value="NLR-like"/>
</dbReference>
<dbReference type="Pfam" id="PF13374">
    <property type="entry name" value="TPR_10"/>
    <property type="match status" value="1"/>
</dbReference>
<dbReference type="SUPFAM" id="SSF52540">
    <property type="entry name" value="P-loop containing nucleoside triphosphate hydrolases"/>
    <property type="match status" value="1"/>
</dbReference>
<protein>
    <submittedName>
        <fullName evidence="2">Tetratricopeptide (TPR) repeat protein</fullName>
    </submittedName>
</protein>
<dbReference type="InterPro" id="IPR027417">
    <property type="entry name" value="P-loop_NTPase"/>
</dbReference>
<dbReference type="Gene3D" id="3.40.50.300">
    <property type="entry name" value="P-loop containing nucleotide triphosphate hydrolases"/>
    <property type="match status" value="1"/>
</dbReference>
<dbReference type="Gene3D" id="1.25.40.10">
    <property type="entry name" value="Tetratricopeptide repeat domain"/>
    <property type="match status" value="2"/>
</dbReference>
<name>A0ABR9LVZ4_9ACTN</name>
<evidence type="ECO:0000313" key="2">
    <source>
        <dbReference type="EMBL" id="MBE1584428.1"/>
    </source>
</evidence>